<organism evidence="4 5">
    <name type="scientific">Forsythia ovata</name>
    <dbReference type="NCBI Taxonomy" id="205694"/>
    <lineage>
        <taxon>Eukaryota</taxon>
        <taxon>Viridiplantae</taxon>
        <taxon>Streptophyta</taxon>
        <taxon>Embryophyta</taxon>
        <taxon>Tracheophyta</taxon>
        <taxon>Spermatophyta</taxon>
        <taxon>Magnoliopsida</taxon>
        <taxon>eudicotyledons</taxon>
        <taxon>Gunneridae</taxon>
        <taxon>Pentapetalae</taxon>
        <taxon>asterids</taxon>
        <taxon>lamiids</taxon>
        <taxon>Lamiales</taxon>
        <taxon>Oleaceae</taxon>
        <taxon>Forsythieae</taxon>
        <taxon>Forsythia</taxon>
    </lineage>
</organism>
<dbReference type="EMBL" id="JBFOLJ010000012">
    <property type="protein sequence ID" value="KAL2489393.1"/>
    <property type="molecule type" value="Genomic_DNA"/>
</dbReference>
<protein>
    <submittedName>
        <fullName evidence="4">Filament-like plant protein 7</fullName>
    </submittedName>
</protein>
<feature type="coiled-coil region" evidence="3">
    <location>
        <begin position="337"/>
        <end position="364"/>
    </location>
</feature>
<evidence type="ECO:0000313" key="4">
    <source>
        <dbReference type="EMBL" id="KAL2489393.1"/>
    </source>
</evidence>
<comment type="caution">
    <text evidence="4">The sequence shown here is derived from an EMBL/GenBank/DDBJ whole genome shotgun (WGS) entry which is preliminary data.</text>
</comment>
<proteinExistence type="inferred from homology"/>
<sequence length="993" mass="113117">MKSYNDYNDYNKKTWLWRKRSSEKTIVAHGKADIANESDRDEVQSLPSEKEVALENTLKHLNEKLASAADACAAKDELVANHAKMAQEAMAGKEEAEEEVKSLKKELNEALQQRMVANERLGHLNSALKDCMEQLNLVREEQEQRVHDAAMKTSKELEKAHKKLEEKLTETSKRLADLTVEHSYVSKTLLVKEKLIEEINKCKSQTEAEFNALMTRLDSTEKENAFLRYEFRMLEKELDLRNEELEYGRQSAEAVHKQHLENIKKIKKLEAECHRLRAITRRRLPDPAVLANMKSEIEMRGRNQMEKGRRKLNSIRGGVVVKDSRAEYSPNIPSKKLNDLMERLHDLEKENNILKEVLATKDDDSALISEVGYVKHRETQTATECKMIGAHDISLMDDFVEMEKLAIVSIDAPMGSSFASSEASYSLSDSFEDMRGNNVNSTTKELVPVEQNEFSDVGHKLQTRNPSFRKPSDWLQKVVKVILEETCISRRNLNELFEDIRMALHGMNHQSIPVNSEPSNLLPISGYITWKSATSPRTSSEQETMGTLVEETTTEFNQSDLNRSMREIMELITQFHRPWAEDCNMPSNLLDTDSNALISKQSSTAADYVIHVFRWKSCELNAVLRKLFHSSSYLLDGKIDFEKFIRELTSTLGWISHNCIPFHDNFTIRDEFKRHLGGDGPGTALGLESVQNLMLEMEKIHSILLVENKGLINELNFMKSSVKDMEVSLQSAREMNGDLTHELEQSKQSIANLQTELEILKESKRIIEDQIENQKLINEDLDTQLNVAKGKINVVLQKLSSVEVELDEKSHCCEELEVTCLELQLQLESIPSKQYLQDNENQAKLHQTDLEITNASAKVAECQETILKLAKQLKRLASAKEARVVNKVLSIEDTSNNRSKKRSSLLDQMISEDTAEVEDVQPPITKESTSTIEADKLSIFRTTPEAYRGLTHKAGALVIVPSKKQGGGLGFWRKLLLRRKKGNSKKTSFSFIK</sequence>
<name>A0ABD1RLW5_9LAMI</name>
<keyword evidence="2 3" id="KW-0175">Coiled coil</keyword>
<dbReference type="Proteomes" id="UP001604277">
    <property type="component" value="Unassembled WGS sequence"/>
</dbReference>
<dbReference type="AlphaFoldDB" id="A0ABD1RLW5"/>
<feature type="coiled-coil region" evidence="3">
    <location>
        <begin position="51"/>
        <end position="237"/>
    </location>
</feature>
<evidence type="ECO:0000256" key="1">
    <source>
        <dbReference type="ARBA" id="ARBA00005921"/>
    </source>
</evidence>
<dbReference type="PANTHER" id="PTHR31580:SF8">
    <property type="entry name" value="FILAMENT-LIKE PROTEIN (DUF869)"/>
    <property type="match status" value="1"/>
</dbReference>
<evidence type="ECO:0000256" key="2">
    <source>
        <dbReference type="ARBA" id="ARBA00023054"/>
    </source>
</evidence>
<gene>
    <name evidence="4" type="ORF">Fot_42685</name>
</gene>
<reference evidence="5" key="1">
    <citation type="submission" date="2024-07" db="EMBL/GenBank/DDBJ databases">
        <title>Two chromosome-level genome assemblies of Korean endemic species Abeliophyllum distichum and Forsythia ovata (Oleaceae).</title>
        <authorList>
            <person name="Jang H."/>
        </authorList>
    </citation>
    <scope>NUCLEOTIDE SEQUENCE [LARGE SCALE GENOMIC DNA]</scope>
</reference>
<evidence type="ECO:0000256" key="3">
    <source>
        <dbReference type="SAM" id="Coils"/>
    </source>
</evidence>
<comment type="similarity">
    <text evidence="1">Belongs to the FPP family.</text>
</comment>
<keyword evidence="5" id="KW-1185">Reference proteome</keyword>
<dbReference type="InterPro" id="IPR008587">
    <property type="entry name" value="FPP_plant"/>
</dbReference>
<accession>A0ABD1RLW5</accession>
<feature type="coiled-coil region" evidence="3">
    <location>
        <begin position="729"/>
        <end position="770"/>
    </location>
</feature>
<dbReference type="Pfam" id="PF05911">
    <property type="entry name" value="FPP"/>
    <property type="match status" value="2"/>
</dbReference>
<evidence type="ECO:0000313" key="5">
    <source>
        <dbReference type="Proteomes" id="UP001604277"/>
    </source>
</evidence>
<dbReference type="PANTHER" id="PTHR31580">
    <property type="entry name" value="FILAMENT-LIKE PLANT PROTEIN 4"/>
    <property type="match status" value="1"/>
</dbReference>